<dbReference type="OrthoDB" id="10009520at2759"/>
<comment type="caution">
    <text evidence="12">The sequence shown here is derived from an EMBL/GenBank/DDBJ whole genome shotgun (WGS) entry which is preliminary data.</text>
</comment>
<dbReference type="GO" id="GO:0016567">
    <property type="term" value="P:protein ubiquitination"/>
    <property type="evidence" value="ECO:0007669"/>
    <property type="project" value="InterPro"/>
</dbReference>
<dbReference type="AlphaFoldDB" id="A0A2T7A818"/>
<protein>
    <recommendedName>
        <fullName evidence="2">RBR-type E3 ubiquitin transferase</fullName>
        <ecNumber evidence="2">2.3.2.31</ecNumber>
    </recommendedName>
</protein>
<evidence type="ECO:0000256" key="7">
    <source>
        <dbReference type="ARBA" id="ARBA00022786"/>
    </source>
</evidence>
<dbReference type="InterPro" id="IPR013083">
    <property type="entry name" value="Znf_RING/FYVE/PHD"/>
</dbReference>
<dbReference type="STRING" id="42251.A0A2T7A818"/>
<dbReference type="Gene3D" id="3.30.40.10">
    <property type="entry name" value="Zinc/RING finger domain, C3HC4 (zinc finger)"/>
    <property type="match status" value="1"/>
</dbReference>
<sequence>MDELSEKLIISLQLQDIEEVLASRKGKGKQGDLASSNDEFAFDTYRQYLRDTEQDIIDRCLARSLGEVVWADGDTPTKRAAENDPNLALRLGRKNEGDASPTSSDTGALAWGLDHTDGVTEIAMNEWQARLMLEDQTGVTPGPSRTFAERVPKKSCQICFDTFPATSTVNAPCGHIYCQSCMKEVFLNACVDEMLFPPRCCKKEIPLYTAEKVLSGEELLEFRSKSSEYSSKDRTYCCKPTCSEFIHSDRIHGDVGICPKCFTGTCVICKKERHLGDCPKDKSLDLTLDLAARSGWQRCRSCHALVEISSGCHHMTCRCKAEWCYKCGVTWKQCQCGDWDDGRLTRRAEELAMRGAPLNSNQNQTNWAHLVGRYVRNLQVNHECQHVSGWRFQAGGTQCEMCYHFLPQYIFVCRRCEILACNRCRKNRI</sequence>
<evidence type="ECO:0000259" key="11">
    <source>
        <dbReference type="PROSITE" id="PS51873"/>
    </source>
</evidence>
<evidence type="ECO:0000256" key="8">
    <source>
        <dbReference type="ARBA" id="ARBA00022833"/>
    </source>
</evidence>
<feature type="domain" description="RING-type" evidence="10">
    <location>
        <begin position="156"/>
        <end position="190"/>
    </location>
</feature>
<dbReference type="PROSITE" id="PS50089">
    <property type="entry name" value="ZF_RING_2"/>
    <property type="match status" value="1"/>
</dbReference>
<dbReference type="GO" id="GO:0008270">
    <property type="term" value="F:zinc ion binding"/>
    <property type="evidence" value="ECO:0007669"/>
    <property type="project" value="UniProtKB-KW"/>
</dbReference>
<dbReference type="InterPro" id="IPR031127">
    <property type="entry name" value="E3_UB_ligase_RBR"/>
</dbReference>
<dbReference type="Proteomes" id="UP000244722">
    <property type="component" value="Unassembled WGS sequence"/>
</dbReference>
<proteinExistence type="predicted"/>
<dbReference type="EC" id="2.3.2.31" evidence="2"/>
<evidence type="ECO:0000256" key="2">
    <source>
        <dbReference type="ARBA" id="ARBA00012251"/>
    </source>
</evidence>
<evidence type="ECO:0000256" key="5">
    <source>
        <dbReference type="ARBA" id="ARBA00022737"/>
    </source>
</evidence>
<dbReference type="CDD" id="cd22584">
    <property type="entry name" value="Rcat_RBR_unk"/>
    <property type="match status" value="1"/>
</dbReference>
<dbReference type="InterPro" id="IPR002867">
    <property type="entry name" value="IBR_dom"/>
</dbReference>
<keyword evidence="8" id="KW-0862">Zinc</keyword>
<accession>A0A2T7A818</accession>
<dbReference type="CDD" id="cd20335">
    <property type="entry name" value="BRcat_RBR"/>
    <property type="match status" value="1"/>
</dbReference>
<reference evidence="12 13" key="1">
    <citation type="submission" date="2017-04" db="EMBL/GenBank/DDBJ databases">
        <title>Draft genome sequence of Tuber borchii Vittad., a whitish edible truffle.</title>
        <authorList>
            <consortium name="DOE Joint Genome Institute"/>
            <person name="Murat C."/>
            <person name="Kuo A."/>
            <person name="Barry K.W."/>
            <person name="Clum A."/>
            <person name="Dockter R.B."/>
            <person name="Fauchery L."/>
            <person name="Iotti M."/>
            <person name="Kohler A."/>
            <person name="Labutti K."/>
            <person name="Lindquist E.A."/>
            <person name="Lipzen A."/>
            <person name="Ohm R.A."/>
            <person name="Wang M."/>
            <person name="Grigoriev I.V."/>
            <person name="Zambonelli A."/>
            <person name="Martin F.M."/>
        </authorList>
    </citation>
    <scope>NUCLEOTIDE SEQUENCE [LARGE SCALE GENOMIC DNA]</scope>
    <source>
        <strain evidence="12 13">Tbo3840</strain>
    </source>
</reference>
<dbReference type="InterPro" id="IPR017907">
    <property type="entry name" value="Znf_RING_CS"/>
</dbReference>
<comment type="catalytic activity">
    <reaction evidence="1">
        <text>[E2 ubiquitin-conjugating enzyme]-S-ubiquitinyl-L-cysteine + [acceptor protein]-L-lysine = [E2 ubiquitin-conjugating enzyme]-L-cysteine + [acceptor protein]-N(6)-ubiquitinyl-L-lysine.</text>
        <dbReference type="EC" id="2.3.2.31"/>
    </reaction>
</comment>
<dbReference type="Pfam" id="PF01485">
    <property type="entry name" value="IBR"/>
    <property type="match status" value="1"/>
</dbReference>
<evidence type="ECO:0000313" key="12">
    <source>
        <dbReference type="EMBL" id="PUU83855.1"/>
    </source>
</evidence>
<dbReference type="Pfam" id="PF13445">
    <property type="entry name" value="zf-RING_UBOX"/>
    <property type="match status" value="1"/>
</dbReference>
<dbReference type="InterPro" id="IPR044066">
    <property type="entry name" value="TRIAD_supradom"/>
</dbReference>
<evidence type="ECO:0000313" key="13">
    <source>
        <dbReference type="Proteomes" id="UP000244722"/>
    </source>
</evidence>
<evidence type="ECO:0000256" key="6">
    <source>
        <dbReference type="ARBA" id="ARBA00022771"/>
    </source>
</evidence>
<keyword evidence="7" id="KW-0833">Ubl conjugation pathway</keyword>
<dbReference type="GO" id="GO:0061630">
    <property type="term" value="F:ubiquitin protein ligase activity"/>
    <property type="evidence" value="ECO:0007669"/>
    <property type="project" value="UniProtKB-EC"/>
</dbReference>
<name>A0A2T7A818_TUBBO</name>
<keyword evidence="5" id="KW-0677">Repeat</keyword>
<dbReference type="PROSITE" id="PS00518">
    <property type="entry name" value="ZF_RING_1"/>
    <property type="match status" value="1"/>
</dbReference>
<dbReference type="EMBL" id="NESQ01000006">
    <property type="protein sequence ID" value="PUU83855.1"/>
    <property type="molecule type" value="Genomic_DNA"/>
</dbReference>
<keyword evidence="13" id="KW-1185">Reference proteome</keyword>
<dbReference type="InterPro" id="IPR001841">
    <property type="entry name" value="Znf_RING"/>
</dbReference>
<evidence type="ECO:0000256" key="3">
    <source>
        <dbReference type="ARBA" id="ARBA00022679"/>
    </source>
</evidence>
<evidence type="ECO:0000256" key="9">
    <source>
        <dbReference type="PROSITE-ProRule" id="PRU00175"/>
    </source>
</evidence>
<keyword evidence="3" id="KW-0808">Transferase</keyword>
<feature type="domain" description="RING-type" evidence="11">
    <location>
        <begin position="152"/>
        <end position="340"/>
    </location>
</feature>
<keyword evidence="4" id="KW-0479">Metal-binding</keyword>
<dbReference type="PANTHER" id="PTHR11685">
    <property type="entry name" value="RBR FAMILY RING FINGER AND IBR DOMAIN-CONTAINING"/>
    <property type="match status" value="1"/>
</dbReference>
<keyword evidence="6 9" id="KW-0863">Zinc-finger</keyword>
<dbReference type="Gene3D" id="1.20.120.1750">
    <property type="match status" value="1"/>
</dbReference>
<dbReference type="SUPFAM" id="SSF57850">
    <property type="entry name" value="RING/U-box"/>
    <property type="match status" value="2"/>
</dbReference>
<evidence type="ECO:0000256" key="4">
    <source>
        <dbReference type="ARBA" id="ARBA00022723"/>
    </source>
</evidence>
<dbReference type="InterPro" id="IPR027370">
    <property type="entry name" value="Znf-RING_euk"/>
</dbReference>
<evidence type="ECO:0000256" key="1">
    <source>
        <dbReference type="ARBA" id="ARBA00001798"/>
    </source>
</evidence>
<gene>
    <name evidence="12" type="ORF">B9Z19DRAFT_1038174</name>
</gene>
<organism evidence="12 13">
    <name type="scientific">Tuber borchii</name>
    <name type="common">White truffle</name>
    <dbReference type="NCBI Taxonomy" id="42251"/>
    <lineage>
        <taxon>Eukaryota</taxon>
        <taxon>Fungi</taxon>
        <taxon>Dikarya</taxon>
        <taxon>Ascomycota</taxon>
        <taxon>Pezizomycotina</taxon>
        <taxon>Pezizomycetes</taxon>
        <taxon>Pezizales</taxon>
        <taxon>Tuberaceae</taxon>
        <taxon>Tuber</taxon>
    </lineage>
</organism>
<evidence type="ECO:0000259" key="10">
    <source>
        <dbReference type="PROSITE" id="PS50089"/>
    </source>
</evidence>
<dbReference type="PROSITE" id="PS51873">
    <property type="entry name" value="TRIAD"/>
    <property type="match status" value="1"/>
</dbReference>